<dbReference type="EMBL" id="JANUBL010000016">
    <property type="protein sequence ID" value="MCS4123048.1"/>
    <property type="molecule type" value="Genomic_DNA"/>
</dbReference>
<feature type="compositionally biased region" description="Basic and acidic residues" evidence="1">
    <location>
        <begin position="55"/>
        <end position="71"/>
    </location>
</feature>
<accession>A0A9X2V9D7</accession>
<dbReference type="PANTHER" id="PTHR35609:SF1">
    <property type="entry name" value="MACRO DOMAIN-CONTAINING PROTEIN"/>
    <property type="match status" value="1"/>
</dbReference>
<dbReference type="PANTHER" id="PTHR35609">
    <property type="entry name" value="MACRO DOMAIN-CONTAINING PROTEIN"/>
    <property type="match status" value="1"/>
</dbReference>
<comment type="caution">
    <text evidence="2">The sequence shown here is derived from an EMBL/GenBank/DDBJ whole genome shotgun (WGS) entry which is preliminary data.</text>
</comment>
<proteinExistence type="predicted"/>
<dbReference type="RefSeq" id="WP_259040602.1">
    <property type="nucleotide sequence ID" value="NZ_JANUBL010000016.1"/>
</dbReference>
<protein>
    <submittedName>
        <fullName evidence="2">Uncharacterized protein</fullName>
    </submittedName>
</protein>
<evidence type="ECO:0000256" key="1">
    <source>
        <dbReference type="SAM" id="MobiDB-lite"/>
    </source>
</evidence>
<gene>
    <name evidence="2" type="ORF">GGP45_003419</name>
</gene>
<reference evidence="2" key="1">
    <citation type="submission" date="2022-08" db="EMBL/GenBank/DDBJ databases">
        <title>Genomic Encyclopedia of Type Strains, Phase V (KMG-V): Genome sequencing to study the core and pangenomes of soil and plant-associated prokaryotes.</title>
        <authorList>
            <person name="Whitman W."/>
        </authorList>
    </citation>
    <scope>NUCLEOTIDE SEQUENCE</scope>
    <source>
        <strain evidence="2">SP3026</strain>
    </source>
</reference>
<feature type="region of interest" description="Disordered" evidence="1">
    <location>
        <begin position="55"/>
        <end position="75"/>
    </location>
</feature>
<evidence type="ECO:0000313" key="2">
    <source>
        <dbReference type="EMBL" id="MCS4123048.1"/>
    </source>
</evidence>
<sequence length="380" mass="40995">MPDWFERLTGFPEKSPSQVRSNLTVEGTRLHSEVNGQTFRCGTLRIPSLADLRAETREAETGEAETSKAETAEGGALSGASLSLRQVVADVQDLCADPANEGALFQVASQFNLLEMTGPSVVPEDGVGRYERDQTQGPACAIAAGAGTIYRNYFAEVETHTGKVESWAGQTDQVGQTAERQINCLEGVGAALGNEQEDLWRMENGYALASDAGLRRVGEQLRRMSTTEKDRLRGRLQVGIQEETEVTLSREAALSEETDPPEAGHTVTQVYGSALPVAYSAAPAELWAPFAKLVLEAAYEATLRAGIQNGKRSGGWTTYLTLLGGGAFGNRPEWIIGAIRRALNACRECLLEWPLDVAIVSYGQPDPDVSRLVSDWNSGT</sequence>
<dbReference type="Proteomes" id="UP001155144">
    <property type="component" value="Unassembled WGS sequence"/>
</dbReference>
<name>A0A9X2V9D7_9BACT</name>
<organism evidence="2 3">
    <name type="scientific">Salinibacter ruber</name>
    <dbReference type="NCBI Taxonomy" id="146919"/>
    <lineage>
        <taxon>Bacteria</taxon>
        <taxon>Pseudomonadati</taxon>
        <taxon>Rhodothermota</taxon>
        <taxon>Rhodothermia</taxon>
        <taxon>Rhodothermales</taxon>
        <taxon>Salinibacteraceae</taxon>
        <taxon>Salinibacter</taxon>
    </lineage>
</organism>
<evidence type="ECO:0000313" key="3">
    <source>
        <dbReference type="Proteomes" id="UP001155144"/>
    </source>
</evidence>
<dbReference type="AlphaFoldDB" id="A0A9X2V9D7"/>